<evidence type="ECO:0000313" key="1">
    <source>
        <dbReference type="EMBL" id="CAK5099383.1"/>
    </source>
</evidence>
<evidence type="ECO:0000313" key="2">
    <source>
        <dbReference type="Proteomes" id="UP001497535"/>
    </source>
</evidence>
<protein>
    <submittedName>
        <fullName evidence="1">Uncharacterized protein</fullName>
    </submittedName>
</protein>
<dbReference type="EMBL" id="CAVMJV010000105">
    <property type="protein sequence ID" value="CAK5099383.1"/>
    <property type="molecule type" value="Genomic_DNA"/>
</dbReference>
<organism evidence="1 2">
    <name type="scientific">Meloidogyne enterolobii</name>
    <name type="common">Root-knot nematode worm</name>
    <name type="synonym">Meloidogyne mayaguensis</name>
    <dbReference type="NCBI Taxonomy" id="390850"/>
    <lineage>
        <taxon>Eukaryota</taxon>
        <taxon>Metazoa</taxon>
        <taxon>Ecdysozoa</taxon>
        <taxon>Nematoda</taxon>
        <taxon>Chromadorea</taxon>
        <taxon>Rhabditida</taxon>
        <taxon>Tylenchina</taxon>
        <taxon>Tylenchomorpha</taxon>
        <taxon>Tylenchoidea</taxon>
        <taxon>Meloidogynidae</taxon>
        <taxon>Meloidogyninae</taxon>
        <taxon>Meloidogyne</taxon>
    </lineage>
</organism>
<gene>
    <name evidence="1" type="ORF">MENTE1834_LOCUS41828</name>
</gene>
<name>A0ACB1AQK3_MELEN</name>
<keyword evidence="2" id="KW-1185">Reference proteome</keyword>
<accession>A0ACB1AQK3</accession>
<comment type="caution">
    <text evidence="1">The sequence shown here is derived from an EMBL/GenBank/DDBJ whole genome shotgun (WGS) entry which is preliminary data.</text>
</comment>
<dbReference type="Proteomes" id="UP001497535">
    <property type="component" value="Unassembled WGS sequence"/>
</dbReference>
<sequence>MPLPERQNEHVEDEDGTSHIKLLQQKLFEHYHTVAYTIVIFTCFLAFCEYLYLRLVSFIFPEPIIYRRKCEKHYNEVVLRNELHFASGLAVFLVMGIFQILCFFLLTISKKLLDVRRITFSQVISIEERLHMELVFAVKRTMFATLFPTFAIYLLCSSVIYCDIFYMVGIRDPIVHGGSLIIIYIFDACVILYFLAFPILCILFHPEINCCQTRIQSLQTNDEEIVVVATHSAATTSSNPEETKSERRATINDAPNDNNNGIDTKHGQFQQNIPTTHSEDEAISCGNDGRGGSFAGGRHGVYGKQWSNKEQQHRIRTKSPLSGSKRNYGSLERRQQCSTSETVDYVTSPPTHSSYDIDFKGQSKNSSEHFGVKKTTLKNYDKIYDKIYGKIYNKFYDKSDDKNDENTQNDNKKEENLTNIPAALIVGRREISTQTEAVRRRLQQRRQSRYKRLTGSDESKEAGRSGSVVEKNEGVGKEEGRKMEGKEEEVKRRKNFEVEEGDEEMEEDDEEEKRKREEEKEKDGREEDRRKNMKGRMKEVEGEEEIKKKLEEGRLRQEEEGKTKEERMMNKLVALKIENGEEEEEEESDEEENGRKEERGDVQSEDLPYSEEELSVDFRRGLGDSEEEDVEENEKELSSDDRIEYKNNKDNLERRERNDQMIVRC</sequence>
<reference evidence="1" key="1">
    <citation type="submission" date="2023-11" db="EMBL/GenBank/DDBJ databases">
        <authorList>
            <person name="Poullet M."/>
        </authorList>
    </citation>
    <scope>NUCLEOTIDE SEQUENCE</scope>
    <source>
        <strain evidence="1">E1834</strain>
    </source>
</reference>
<proteinExistence type="predicted"/>